<reference evidence="8 9" key="1">
    <citation type="submission" date="2014-01" db="EMBL/GenBank/DDBJ databases">
        <title>Genome sequencing of Thermotog hypogea.</title>
        <authorList>
            <person name="Zhang X."/>
            <person name="Alvare G."/>
            <person name="Fristensky B."/>
            <person name="Chen L."/>
            <person name="Suen T."/>
            <person name="Chen Q."/>
            <person name="Ma K."/>
        </authorList>
    </citation>
    <scope>NUCLEOTIDE SEQUENCE [LARGE SCALE GENOMIC DNA]</scope>
    <source>
        <strain evidence="8 9">DSM 11164</strain>
    </source>
</reference>
<dbReference type="STRING" id="1123384.AJ81_05570"/>
<feature type="transmembrane region" description="Helical" evidence="6">
    <location>
        <begin position="18"/>
        <end position="39"/>
    </location>
</feature>
<evidence type="ECO:0000313" key="8">
    <source>
        <dbReference type="EMBL" id="AJC73752.1"/>
    </source>
</evidence>
<dbReference type="AlphaFoldDB" id="A0A0X1KR60"/>
<protein>
    <submittedName>
        <fullName evidence="8">Cytochrome C biogenesis protein</fullName>
    </submittedName>
</protein>
<evidence type="ECO:0000256" key="4">
    <source>
        <dbReference type="ARBA" id="ARBA00022989"/>
    </source>
</evidence>
<dbReference type="Proteomes" id="UP000077469">
    <property type="component" value="Chromosome"/>
</dbReference>
<dbReference type="PaxDb" id="1123384-AJ81_05570"/>
<evidence type="ECO:0000256" key="1">
    <source>
        <dbReference type="ARBA" id="ARBA00004141"/>
    </source>
</evidence>
<dbReference type="GO" id="GO:0016020">
    <property type="term" value="C:membrane"/>
    <property type="evidence" value="ECO:0007669"/>
    <property type="project" value="UniProtKB-SubCell"/>
</dbReference>
<name>A0A0X1KR60_9THEM</name>
<dbReference type="EMBL" id="CP007141">
    <property type="protein sequence ID" value="AJC73752.1"/>
    <property type="molecule type" value="Genomic_DNA"/>
</dbReference>
<dbReference type="RefSeq" id="WP_031505184.1">
    <property type="nucleotide sequence ID" value="NC_022795.1"/>
</dbReference>
<gene>
    <name evidence="8" type="ORF">AJ81_05570</name>
</gene>
<sequence>MAITVTQVDIWTALVHGLISFLSPCALPLLPSFLALLLYDKGKVAFLRIAGFFLGLSGTFSALGALSGSLGSFLDKNLLRYVSGTLIIVMGVLFLLQVQLFKPRAVKLNKFTAGGVLSGVGLGLGVGLVWIPCASPVLASILAIAATKGTALKGAMLLFIYSLGISIPFLTIGGVVSKLLTKVSFGTPLWERILKYGTSALLFLIGFLIISGKAFV</sequence>
<organism evidence="8 9">
    <name type="scientific">Pseudothermotoga hypogea DSM 11164 = NBRC 106472</name>
    <dbReference type="NCBI Taxonomy" id="1123384"/>
    <lineage>
        <taxon>Bacteria</taxon>
        <taxon>Thermotogati</taxon>
        <taxon>Thermotogota</taxon>
        <taxon>Thermotogae</taxon>
        <taxon>Thermotogales</taxon>
        <taxon>Thermotogaceae</taxon>
        <taxon>Pseudothermotoga</taxon>
    </lineage>
</organism>
<feature type="domain" description="Cytochrome C biogenesis protein transmembrane" evidence="7">
    <location>
        <begin position="11"/>
        <end position="183"/>
    </location>
</feature>
<feature type="transmembrane region" description="Helical" evidence="6">
    <location>
        <begin position="113"/>
        <end position="146"/>
    </location>
</feature>
<evidence type="ECO:0000256" key="6">
    <source>
        <dbReference type="SAM" id="Phobius"/>
    </source>
</evidence>
<comment type="subcellular location">
    <subcellularLocation>
        <location evidence="1">Membrane</location>
        <topology evidence="1">Multi-pass membrane protein</topology>
    </subcellularLocation>
</comment>
<dbReference type="PANTHER" id="PTHR31272">
    <property type="entry name" value="CYTOCHROME C-TYPE BIOGENESIS PROTEIN HI_1454-RELATED"/>
    <property type="match status" value="1"/>
</dbReference>
<dbReference type="PATRIC" id="fig|1123384.7.peg.1103"/>
<proteinExistence type="inferred from homology"/>
<feature type="transmembrane region" description="Helical" evidence="6">
    <location>
        <begin position="46"/>
        <end position="66"/>
    </location>
</feature>
<feature type="transmembrane region" description="Helical" evidence="6">
    <location>
        <begin position="193"/>
        <end position="215"/>
    </location>
</feature>
<dbReference type="Pfam" id="PF02683">
    <property type="entry name" value="DsbD_TM"/>
    <property type="match status" value="1"/>
</dbReference>
<evidence type="ECO:0000259" key="7">
    <source>
        <dbReference type="Pfam" id="PF02683"/>
    </source>
</evidence>
<accession>A0A0X1KR60</accession>
<keyword evidence="9" id="KW-1185">Reference proteome</keyword>
<evidence type="ECO:0000256" key="2">
    <source>
        <dbReference type="ARBA" id="ARBA00006143"/>
    </source>
</evidence>
<feature type="transmembrane region" description="Helical" evidence="6">
    <location>
        <begin position="158"/>
        <end position="181"/>
    </location>
</feature>
<dbReference type="GO" id="GO:0017004">
    <property type="term" value="P:cytochrome complex assembly"/>
    <property type="evidence" value="ECO:0007669"/>
    <property type="project" value="InterPro"/>
</dbReference>
<feature type="transmembrane region" description="Helical" evidence="6">
    <location>
        <begin position="78"/>
        <end position="101"/>
    </location>
</feature>
<evidence type="ECO:0000256" key="5">
    <source>
        <dbReference type="ARBA" id="ARBA00023136"/>
    </source>
</evidence>
<keyword evidence="4 6" id="KW-1133">Transmembrane helix</keyword>
<keyword evidence="3 6" id="KW-0812">Transmembrane</keyword>
<evidence type="ECO:0000313" key="9">
    <source>
        <dbReference type="Proteomes" id="UP000077469"/>
    </source>
</evidence>
<comment type="similarity">
    <text evidence="2">Belongs to the DsbD family.</text>
</comment>
<dbReference type="InterPro" id="IPR051790">
    <property type="entry name" value="Cytochrome_c-biogenesis_DsbD"/>
</dbReference>
<dbReference type="InterPro" id="IPR003834">
    <property type="entry name" value="Cyt_c_assmbl_TM_dom"/>
</dbReference>
<dbReference type="PANTHER" id="PTHR31272:SF4">
    <property type="entry name" value="CYTOCHROME C-TYPE BIOGENESIS PROTEIN HI_1454-RELATED"/>
    <property type="match status" value="1"/>
</dbReference>
<dbReference type="KEGG" id="phy:AJ81_05570"/>
<evidence type="ECO:0000256" key="3">
    <source>
        <dbReference type="ARBA" id="ARBA00022692"/>
    </source>
</evidence>
<keyword evidence="5 6" id="KW-0472">Membrane</keyword>
<dbReference type="OrthoDB" id="9803065at2"/>